<name>A0ACC0WMQ7_9STRA</name>
<evidence type="ECO:0000313" key="2">
    <source>
        <dbReference type="Proteomes" id="UP001163321"/>
    </source>
</evidence>
<dbReference type="EMBL" id="CM047590">
    <property type="protein sequence ID" value="KAI9919309.1"/>
    <property type="molecule type" value="Genomic_DNA"/>
</dbReference>
<reference evidence="1 2" key="1">
    <citation type="journal article" date="2022" name="bioRxiv">
        <title>The genome of the oomycete Peronosclerospora sorghi, a cosmopolitan pathogen of maize and sorghum, is inflated with dispersed pseudogenes.</title>
        <authorList>
            <person name="Fletcher K."/>
            <person name="Martin F."/>
            <person name="Isakeit T."/>
            <person name="Cavanaugh K."/>
            <person name="Magill C."/>
            <person name="Michelmore R."/>
        </authorList>
    </citation>
    <scope>NUCLEOTIDE SEQUENCE [LARGE SCALE GENOMIC DNA]</scope>
    <source>
        <strain evidence="1">P6</strain>
    </source>
</reference>
<keyword evidence="2" id="KW-1185">Reference proteome</keyword>
<dbReference type="Proteomes" id="UP001163321">
    <property type="component" value="Chromosome 11"/>
</dbReference>
<sequence>MLYDMGGWGTASNNSITLRGKSINSKEPVRNPVPNPVSSIREEALRIRSSRAHEEEVADTGIPDEGELQTIP</sequence>
<protein>
    <submittedName>
        <fullName evidence="1">Uncharacterized protein</fullName>
    </submittedName>
</protein>
<accession>A0ACC0WMQ7</accession>
<evidence type="ECO:0000313" key="1">
    <source>
        <dbReference type="EMBL" id="KAI9919309.1"/>
    </source>
</evidence>
<organism evidence="1 2">
    <name type="scientific">Peronosclerospora sorghi</name>
    <dbReference type="NCBI Taxonomy" id="230839"/>
    <lineage>
        <taxon>Eukaryota</taxon>
        <taxon>Sar</taxon>
        <taxon>Stramenopiles</taxon>
        <taxon>Oomycota</taxon>
        <taxon>Peronosporomycetes</taxon>
        <taxon>Peronosporales</taxon>
        <taxon>Peronosporaceae</taxon>
        <taxon>Peronosclerospora</taxon>
    </lineage>
</organism>
<proteinExistence type="predicted"/>
<comment type="caution">
    <text evidence="1">The sequence shown here is derived from an EMBL/GenBank/DDBJ whole genome shotgun (WGS) entry which is preliminary data.</text>
</comment>
<gene>
    <name evidence="1" type="ORF">PsorP6_017621</name>
</gene>